<evidence type="ECO:0000256" key="1">
    <source>
        <dbReference type="ARBA" id="ARBA00022860"/>
    </source>
</evidence>
<proteinExistence type="inferred from homology"/>
<dbReference type="AlphaFoldDB" id="A0A9K3I7W0"/>
<organism evidence="3 4">
    <name type="scientific">Helianthus annuus</name>
    <name type="common">Common sunflower</name>
    <dbReference type="NCBI Taxonomy" id="4232"/>
    <lineage>
        <taxon>Eukaryota</taxon>
        <taxon>Viridiplantae</taxon>
        <taxon>Streptophyta</taxon>
        <taxon>Embryophyta</taxon>
        <taxon>Tracheophyta</taxon>
        <taxon>Spermatophyta</taxon>
        <taxon>Magnoliopsida</taxon>
        <taxon>eudicotyledons</taxon>
        <taxon>Gunneridae</taxon>
        <taxon>Pentapetalae</taxon>
        <taxon>asterids</taxon>
        <taxon>campanulids</taxon>
        <taxon>Asterales</taxon>
        <taxon>Asteraceae</taxon>
        <taxon>Asteroideae</taxon>
        <taxon>Heliantheae alliance</taxon>
        <taxon>Heliantheae</taxon>
        <taxon>Helianthus</taxon>
    </lineage>
</organism>
<dbReference type="SMART" id="SM00015">
    <property type="entry name" value="IQ"/>
    <property type="match status" value="2"/>
</dbReference>
<evidence type="ECO:0000256" key="2">
    <source>
        <dbReference type="ARBA" id="ARBA00024341"/>
    </source>
</evidence>
<evidence type="ECO:0000313" key="4">
    <source>
        <dbReference type="Proteomes" id="UP000215914"/>
    </source>
</evidence>
<dbReference type="PANTHER" id="PTHR32295">
    <property type="entry name" value="IQ-DOMAIN 5-RELATED"/>
    <property type="match status" value="1"/>
</dbReference>
<evidence type="ECO:0000313" key="3">
    <source>
        <dbReference type="EMBL" id="KAF5792069.1"/>
    </source>
</evidence>
<name>A0A9K3I7W0_HELAN</name>
<dbReference type="EMBL" id="MNCJ02000324">
    <property type="protein sequence ID" value="KAF5792069.1"/>
    <property type="molecule type" value="Genomic_DNA"/>
</dbReference>
<dbReference type="PROSITE" id="PS50096">
    <property type="entry name" value="IQ"/>
    <property type="match status" value="3"/>
</dbReference>
<protein>
    <submittedName>
        <fullName evidence="3">IQ motif, EF-hand binding protein</fullName>
    </submittedName>
</protein>
<reference evidence="3" key="1">
    <citation type="journal article" date="2017" name="Nature">
        <title>The sunflower genome provides insights into oil metabolism, flowering and Asterid evolution.</title>
        <authorList>
            <person name="Badouin H."/>
            <person name="Gouzy J."/>
            <person name="Grassa C.J."/>
            <person name="Murat F."/>
            <person name="Staton S.E."/>
            <person name="Cottret L."/>
            <person name="Lelandais-Briere C."/>
            <person name="Owens G.L."/>
            <person name="Carrere S."/>
            <person name="Mayjonade B."/>
            <person name="Legrand L."/>
            <person name="Gill N."/>
            <person name="Kane N.C."/>
            <person name="Bowers J.E."/>
            <person name="Hubner S."/>
            <person name="Bellec A."/>
            <person name="Berard A."/>
            <person name="Berges H."/>
            <person name="Blanchet N."/>
            <person name="Boniface M.C."/>
            <person name="Brunel D."/>
            <person name="Catrice O."/>
            <person name="Chaidir N."/>
            <person name="Claudel C."/>
            <person name="Donnadieu C."/>
            <person name="Faraut T."/>
            <person name="Fievet G."/>
            <person name="Helmstetter N."/>
            <person name="King M."/>
            <person name="Knapp S.J."/>
            <person name="Lai Z."/>
            <person name="Le Paslier M.C."/>
            <person name="Lippi Y."/>
            <person name="Lorenzon L."/>
            <person name="Mandel J.R."/>
            <person name="Marage G."/>
            <person name="Marchand G."/>
            <person name="Marquand E."/>
            <person name="Bret-Mestries E."/>
            <person name="Morien E."/>
            <person name="Nambeesan S."/>
            <person name="Nguyen T."/>
            <person name="Pegot-Espagnet P."/>
            <person name="Pouilly N."/>
            <person name="Raftis F."/>
            <person name="Sallet E."/>
            <person name="Schiex T."/>
            <person name="Thomas J."/>
            <person name="Vandecasteele C."/>
            <person name="Vares D."/>
            <person name="Vear F."/>
            <person name="Vautrin S."/>
            <person name="Crespi M."/>
            <person name="Mangin B."/>
            <person name="Burke J.M."/>
            <person name="Salse J."/>
            <person name="Munos S."/>
            <person name="Vincourt P."/>
            <person name="Rieseberg L.H."/>
            <person name="Langlade N.B."/>
        </authorList>
    </citation>
    <scope>NUCLEOTIDE SEQUENCE</scope>
    <source>
        <tissue evidence="3">Leaves</tissue>
    </source>
</reference>
<accession>A0A9K3I7W0</accession>
<keyword evidence="1" id="KW-0112">Calmodulin-binding</keyword>
<gene>
    <name evidence="3" type="ORF">HanXRQr2_Chr09g0401891</name>
</gene>
<keyword evidence="4" id="KW-1185">Reference proteome</keyword>
<dbReference type="InterPro" id="IPR000048">
    <property type="entry name" value="IQ_motif_EF-hand-BS"/>
</dbReference>
<sequence>MGKSPGKWIKTVLFGKKKSSKSNLSKDSTLIKKTSVTVNSHSEDLGSITMAISSPVRHVINASGEHTQLEKSSSANLMHDNPRNTIGFTAANDDELIRLEQAATKAQAAFRGYLARRAFWALKGIIRLQAVARGHLVRRQAVATLTCMRAIVEFQALVRGQRVRRFGNGPQALQKRAHGDPLHKERANLLQISLKSEKLSNNAFGVKLVTSSKTTTPLNIHYDPDDPNSVNNWLERWSSSNFWDPLPQPKKNH</sequence>
<dbReference type="Gramene" id="mRNA:HanXRQr2_Chr09g0401891">
    <property type="protein sequence ID" value="mRNA:HanXRQr2_Chr09g0401891"/>
    <property type="gene ID" value="HanXRQr2_Chr09g0401891"/>
</dbReference>
<dbReference type="PANTHER" id="PTHR32295:SF222">
    <property type="entry name" value="IQ MOTIF, EF-HAND BINDING SITE-RELATED"/>
    <property type="match status" value="1"/>
</dbReference>
<comment type="caution">
    <text evidence="3">The sequence shown here is derived from an EMBL/GenBank/DDBJ whole genome shotgun (WGS) entry which is preliminary data.</text>
</comment>
<dbReference type="Proteomes" id="UP000215914">
    <property type="component" value="Unassembled WGS sequence"/>
</dbReference>
<dbReference type="Pfam" id="PF00612">
    <property type="entry name" value="IQ"/>
    <property type="match status" value="2"/>
</dbReference>
<dbReference type="GO" id="GO:0005516">
    <property type="term" value="F:calmodulin binding"/>
    <property type="evidence" value="ECO:0007669"/>
    <property type="project" value="UniProtKB-KW"/>
</dbReference>
<comment type="similarity">
    <text evidence="2">Belongs to the IQD family.</text>
</comment>
<reference evidence="3" key="2">
    <citation type="submission" date="2020-06" db="EMBL/GenBank/DDBJ databases">
        <title>Helianthus annuus Genome sequencing and assembly Release 2.</title>
        <authorList>
            <person name="Gouzy J."/>
            <person name="Langlade N."/>
            <person name="Munos S."/>
        </authorList>
    </citation>
    <scope>NUCLEOTIDE SEQUENCE</scope>
    <source>
        <tissue evidence="3">Leaves</tissue>
    </source>
</reference>
<dbReference type="CDD" id="cd23767">
    <property type="entry name" value="IQCD"/>
    <property type="match status" value="1"/>
</dbReference>